<evidence type="ECO:0000259" key="4">
    <source>
        <dbReference type="Pfam" id="PF25869"/>
    </source>
</evidence>
<reference evidence="8 9" key="1">
    <citation type="submission" date="2016-03" db="EMBL/GenBank/DDBJ databases">
        <authorList>
            <person name="Ploux O."/>
        </authorList>
    </citation>
    <scope>NUCLEOTIDE SEQUENCE [LARGE SCALE GENOMIC DNA]</scope>
    <source>
        <strain evidence="8 9">R-45371</strain>
    </source>
</reference>
<keyword evidence="3" id="KW-0732">Signal</keyword>
<dbReference type="Gene3D" id="6.10.140.730">
    <property type="match status" value="1"/>
</dbReference>
<feature type="domain" description="CzcB-like C-terminal circularly permuted SH3-like" evidence="7">
    <location>
        <begin position="315"/>
        <end position="374"/>
    </location>
</feature>
<keyword evidence="2" id="KW-0813">Transport</keyword>
<dbReference type="GO" id="GO:0022857">
    <property type="term" value="F:transmembrane transporter activity"/>
    <property type="evidence" value="ECO:0007669"/>
    <property type="project" value="InterPro"/>
</dbReference>
<protein>
    <submittedName>
        <fullName evidence="8">Efflux transporter periplasmic adaptor subunit</fullName>
    </submittedName>
</protein>
<dbReference type="InterPro" id="IPR058791">
    <property type="entry name" value="3HB_CusB"/>
</dbReference>
<dbReference type="Pfam" id="PF25954">
    <property type="entry name" value="Beta-barrel_RND_2"/>
    <property type="match status" value="1"/>
</dbReference>
<feature type="domain" description="CusB-like beta-barrel" evidence="6">
    <location>
        <begin position="232"/>
        <end position="307"/>
    </location>
</feature>
<feature type="signal peptide" evidence="3">
    <location>
        <begin position="1"/>
        <end position="34"/>
    </location>
</feature>
<dbReference type="SUPFAM" id="SSF111369">
    <property type="entry name" value="HlyD-like secretion proteins"/>
    <property type="match status" value="1"/>
</dbReference>
<dbReference type="EMBL" id="LUUH01000030">
    <property type="protein sequence ID" value="OAI06991.1"/>
    <property type="molecule type" value="Genomic_DNA"/>
</dbReference>
<evidence type="ECO:0000256" key="2">
    <source>
        <dbReference type="ARBA" id="ARBA00022448"/>
    </source>
</evidence>
<evidence type="ECO:0000259" key="5">
    <source>
        <dbReference type="Pfam" id="PF25919"/>
    </source>
</evidence>
<dbReference type="Gene3D" id="2.40.30.170">
    <property type="match status" value="1"/>
</dbReference>
<dbReference type="GO" id="GO:0015679">
    <property type="term" value="P:plasma membrane copper ion transport"/>
    <property type="evidence" value="ECO:0007669"/>
    <property type="project" value="TreeGrafter"/>
</dbReference>
<dbReference type="InterPro" id="IPR058649">
    <property type="entry name" value="CzcB_C"/>
</dbReference>
<dbReference type="GO" id="GO:0030288">
    <property type="term" value="C:outer membrane-bounded periplasmic space"/>
    <property type="evidence" value="ECO:0007669"/>
    <property type="project" value="TreeGrafter"/>
</dbReference>
<dbReference type="Proteomes" id="UP000077763">
    <property type="component" value="Unassembled WGS sequence"/>
</dbReference>
<dbReference type="RefSeq" id="WP_026601764.1">
    <property type="nucleotide sequence ID" value="NZ_LUUH01000030.1"/>
</dbReference>
<feature type="domain" description="CusB-like three alpha-helical bundle" evidence="4">
    <location>
        <begin position="133"/>
        <end position="193"/>
    </location>
</feature>
<evidence type="ECO:0000259" key="7">
    <source>
        <dbReference type="Pfam" id="PF25975"/>
    </source>
</evidence>
<evidence type="ECO:0000256" key="3">
    <source>
        <dbReference type="SAM" id="SignalP"/>
    </source>
</evidence>
<dbReference type="InterPro" id="IPR006143">
    <property type="entry name" value="RND_pump_MFP"/>
</dbReference>
<dbReference type="Pfam" id="PF25919">
    <property type="entry name" value="BSH_CusB"/>
    <property type="match status" value="1"/>
</dbReference>
<dbReference type="AlphaFoldDB" id="A0A177MMY9"/>
<dbReference type="InterPro" id="IPR051909">
    <property type="entry name" value="MFP_Cation_Efflux"/>
</dbReference>
<dbReference type="GO" id="GO:0016020">
    <property type="term" value="C:membrane"/>
    <property type="evidence" value="ECO:0007669"/>
    <property type="project" value="InterPro"/>
</dbReference>
<organism evidence="8 9">
    <name type="scientific">Methylomonas methanica</name>
    <dbReference type="NCBI Taxonomy" id="421"/>
    <lineage>
        <taxon>Bacteria</taxon>
        <taxon>Pseudomonadati</taxon>
        <taxon>Pseudomonadota</taxon>
        <taxon>Gammaproteobacteria</taxon>
        <taxon>Methylococcales</taxon>
        <taxon>Methylococcaceae</taxon>
        <taxon>Methylomonas</taxon>
    </lineage>
</organism>
<dbReference type="NCBIfam" id="TIGR01730">
    <property type="entry name" value="RND_mfp"/>
    <property type="match status" value="1"/>
</dbReference>
<accession>A0A177MMY9</accession>
<dbReference type="PANTHER" id="PTHR30097:SF15">
    <property type="entry name" value="CATION EFFLUX SYSTEM PROTEIN CUSB"/>
    <property type="match status" value="1"/>
</dbReference>
<dbReference type="Pfam" id="PF25869">
    <property type="entry name" value="3HB_CusB"/>
    <property type="match status" value="1"/>
</dbReference>
<evidence type="ECO:0000259" key="6">
    <source>
        <dbReference type="Pfam" id="PF25954"/>
    </source>
</evidence>
<dbReference type="FunFam" id="2.40.30.170:FF:000010">
    <property type="entry name" value="Efflux RND transporter periplasmic adaptor subunit"/>
    <property type="match status" value="1"/>
</dbReference>
<dbReference type="PANTHER" id="PTHR30097">
    <property type="entry name" value="CATION EFFLUX SYSTEM PROTEIN CUSB"/>
    <property type="match status" value="1"/>
</dbReference>
<dbReference type="GO" id="GO:0046914">
    <property type="term" value="F:transition metal ion binding"/>
    <property type="evidence" value="ECO:0007669"/>
    <property type="project" value="TreeGrafter"/>
</dbReference>
<evidence type="ECO:0000256" key="1">
    <source>
        <dbReference type="ARBA" id="ARBA00009477"/>
    </source>
</evidence>
<dbReference type="InterPro" id="IPR058792">
    <property type="entry name" value="Beta-barrel_RND_2"/>
</dbReference>
<evidence type="ECO:0000313" key="8">
    <source>
        <dbReference type="EMBL" id="OAI06991.1"/>
    </source>
</evidence>
<dbReference type="GO" id="GO:0060003">
    <property type="term" value="P:copper ion export"/>
    <property type="evidence" value="ECO:0007669"/>
    <property type="project" value="TreeGrafter"/>
</dbReference>
<feature type="domain" description="CusB-like barrel-sandwich hybrid" evidence="5">
    <location>
        <begin position="98"/>
        <end position="228"/>
    </location>
</feature>
<evidence type="ECO:0000313" key="9">
    <source>
        <dbReference type="Proteomes" id="UP000077763"/>
    </source>
</evidence>
<feature type="chain" id="PRO_5008068236" evidence="3">
    <location>
        <begin position="35"/>
        <end position="392"/>
    </location>
</feature>
<dbReference type="Pfam" id="PF25975">
    <property type="entry name" value="CzcB_C"/>
    <property type="match status" value="1"/>
</dbReference>
<name>A0A177MMY9_METMH</name>
<gene>
    <name evidence="8" type="ORF">A1353_08125</name>
</gene>
<sequence>MIHKHSSLIKQLFNKSGAIAIYLLLLAAAPPAYAGDPPNHAGANHLAEAKEPDSQNIMNIDVERLQSIGVKFEEAKYRPMEQNIRTVGRVEINERFIAQVNIKIAGWIEQLYVNTTGEHVKKGQILFTLYSPELVATQQEYLLALQSAKALGNSEFSEIARGANSLLDVARRRLRLWDIEDYHLRDLERTGEVLKALPIHAPLTGTVITKTALAGMRVNPGDQLYTIADLTKVWVLADIYEYELPLIKPGQTASVSLSYAPKNQYQSRIDFIYPTVDPQTRTAKVRFVLDNPAEIFKPGMYANVELAVPLGTRLVVSKNAVLESGERQIIFIHLGGGKLEWRNVKIGQRSGDWIEILEGLHEGEHIVTSANFLLDSESQLKNAVGGMKGMKH</sequence>
<dbReference type="InterPro" id="IPR058790">
    <property type="entry name" value="BSH_CusB"/>
</dbReference>
<comment type="similarity">
    <text evidence="1">Belongs to the membrane fusion protein (MFP) (TC 8.A.1) family.</text>
</comment>
<proteinExistence type="inferred from homology"/>
<dbReference type="Gene3D" id="2.40.420.20">
    <property type="match status" value="1"/>
</dbReference>
<comment type="caution">
    <text evidence="8">The sequence shown here is derived from an EMBL/GenBank/DDBJ whole genome shotgun (WGS) entry which is preliminary data.</text>
</comment>